<dbReference type="VEuPathDB" id="FungiDB:H310_08497"/>
<feature type="transmembrane region" description="Helical" evidence="1">
    <location>
        <begin position="419"/>
        <end position="436"/>
    </location>
</feature>
<feature type="transmembrane region" description="Helical" evidence="1">
    <location>
        <begin position="162"/>
        <end position="186"/>
    </location>
</feature>
<evidence type="ECO:0000313" key="3">
    <source>
        <dbReference type="Proteomes" id="UP000285060"/>
    </source>
</evidence>
<dbReference type="GO" id="GO:0022857">
    <property type="term" value="F:transmembrane transporter activity"/>
    <property type="evidence" value="ECO:0007669"/>
    <property type="project" value="InterPro"/>
</dbReference>
<dbReference type="Gene3D" id="1.20.1250.20">
    <property type="entry name" value="MFS general substrate transporter like domains"/>
    <property type="match status" value="3"/>
</dbReference>
<dbReference type="EMBL" id="QUSY01000152">
    <property type="protein sequence ID" value="RHY32234.1"/>
    <property type="molecule type" value="Genomic_DNA"/>
</dbReference>
<dbReference type="InterPro" id="IPR036259">
    <property type="entry name" value="MFS_trans_sf"/>
</dbReference>
<feature type="transmembrane region" description="Helical" evidence="1">
    <location>
        <begin position="296"/>
        <end position="314"/>
    </location>
</feature>
<evidence type="ECO:0008006" key="4">
    <source>
        <dbReference type="Google" id="ProtNLM"/>
    </source>
</evidence>
<keyword evidence="1" id="KW-0812">Transmembrane</keyword>
<reference evidence="2 3" key="1">
    <citation type="submission" date="2018-08" db="EMBL/GenBank/DDBJ databases">
        <title>Aphanomyces genome sequencing and annotation.</title>
        <authorList>
            <person name="Minardi D."/>
            <person name="Oidtmann B."/>
            <person name="Van Der Giezen M."/>
            <person name="Studholme D.J."/>
        </authorList>
    </citation>
    <scope>NUCLEOTIDE SEQUENCE [LARGE SCALE GENOMIC DNA]</scope>
    <source>
        <strain evidence="2 3">NJM0002</strain>
    </source>
</reference>
<dbReference type="Proteomes" id="UP000285060">
    <property type="component" value="Unassembled WGS sequence"/>
</dbReference>
<keyword evidence="1" id="KW-1133">Transmembrane helix</keyword>
<accession>A0A3R7AC88</accession>
<feature type="transmembrane region" description="Helical" evidence="1">
    <location>
        <begin position="791"/>
        <end position="814"/>
    </location>
</feature>
<feature type="transmembrane region" description="Helical" evidence="1">
    <location>
        <begin position="512"/>
        <end position="530"/>
    </location>
</feature>
<feature type="transmembrane region" description="Helical" evidence="1">
    <location>
        <begin position="702"/>
        <end position="722"/>
    </location>
</feature>
<feature type="transmembrane region" description="Helical" evidence="1">
    <location>
        <begin position="136"/>
        <end position="156"/>
    </location>
</feature>
<dbReference type="SUPFAM" id="SSF103473">
    <property type="entry name" value="MFS general substrate transporter"/>
    <property type="match status" value="2"/>
</dbReference>
<feature type="transmembrane region" description="Helical" evidence="1">
    <location>
        <begin position="551"/>
        <end position="569"/>
    </location>
</feature>
<dbReference type="PANTHER" id="PTHR23525:SF1">
    <property type="entry name" value="NODULIN-LIKE DOMAIN-CONTAINING PROTEIN"/>
    <property type="match status" value="1"/>
</dbReference>
<evidence type="ECO:0000256" key="1">
    <source>
        <dbReference type="SAM" id="Phobius"/>
    </source>
</evidence>
<protein>
    <recommendedName>
        <fullName evidence="4">Major facilitator superfamily (MFS) profile domain-containing protein</fullName>
    </recommendedName>
</protein>
<feature type="transmembrane region" description="Helical" evidence="1">
    <location>
        <begin position="348"/>
        <end position="366"/>
    </location>
</feature>
<dbReference type="PANTHER" id="PTHR23525">
    <property type="entry name" value="TRANSPORTER, PUTATIVE-RELATED"/>
    <property type="match status" value="1"/>
</dbReference>
<feature type="transmembrane region" description="Helical" evidence="1">
    <location>
        <begin position="581"/>
        <end position="602"/>
    </location>
</feature>
<proteinExistence type="predicted"/>
<gene>
    <name evidence="2" type="ORF">DYB32_002741</name>
</gene>
<keyword evidence="3" id="KW-1185">Reference proteome</keyword>
<sequence>MLRHLVQQYKALEHNVRLTYVYTVFFWSSRSIILDQVLAGYIYVLTGSNEPVGMVTEINGLVRILVTFPAGYASDRFRRDTVLKFAGGLGLLCAMLRPHGPPLRGVRVLGRVLCEALFADSIPNGQREGPMTIKYILMNVAGALGPIASIVFFYLYGDSWSLSGLEIVLCGGMVVGLPGLIVLFFFNDDLAYENSTRRAERLSVVEDGELSDIGDDRSATKERSLLLQNDDESAHDAFTNKLVVGDTVNTFYCLGPRHIPTILFVTDFIMYNGGGMSISFFPLFFQNEYGLTPAQVNTLFVIQPALIVLLTSAAQRYSATAFMRCSAPIRASILMDHVPKAWRGRWNALEGLTMFCYSGSAMAGGFMIERYGYRFCFFVTSLIFMAGLMLELVLLPIIRNERKLKNRGTHLPSRIEHNVWLAYVYTLFFWSCRSILLDQVLAAYVYVLTGSNEPVGLVSGINGLVRLVVAIPGGYASDWLRRDTVLKVAGALGLVCVAMSMTSYLLGHMLLLYIAYGCWGAYFALQRPALEAIFADSVPQGERELPFTIKFMLMNVSGMVGPLASVVFFQWYGDLWSLSGLQWVLCGGLAVGTPGIVSLFFFNDDLACENLRPHQAASTAEPTRNQRALSYIDDSGDLAQVEEIPTEPVTTIAGEASPLLEAGKSSSNMFAIRTHGHHTGLSLVFLPLFLQNEYGLSPSSVNFLVLVQQVLVLAATSLAQVVSKKVGDIETVVSTRILAAAILMAFTYGESLWVEIVLFVLRYVADAMRFPLRSSILMDHVRKEWRGRWNALESLTMFCFCGTSAVGGYLVEAYGYRTCFFVTSVIWFIGLMLEFVLVPIIRTERKLRHVAQPTKIVMLA</sequence>
<organism evidence="2 3">
    <name type="scientific">Aphanomyces invadans</name>
    <dbReference type="NCBI Taxonomy" id="157072"/>
    <lineage>
        <taxon>Eukaryota</taxon>
        <taxon>Sar</taxon>
        <taxon>Stramenopiles</taxon>
        <taxon>Oomycota</taxon>
        <taxon>Saprolegniomycetes</taxon>
        <taxon>Saprolegniales</taxon>
        <taxon>Verrucalvaceae</taxon>
        <taxon>Aphanomyces</taxon>
    </lineage>
</organism>
<evidence type="ECO:0000313" key="2">
    <source>
        <dbReference type="EMBL" id="RHY32234.1"/>
    </source>
</evidence>
<feature type="transmembrane region" description="Helical" evidence="1">
    <location>
        <begin position="262"/>
        <end position="284"/>
    </location>
</feature>
<dbReference type="InterPro" id="IPR011701">
    <property type="entry name" value="MFS"/>
</dbReference>
<feature type="transmembrane region" description="Helical" evidence="1">
    <location>
        <begin position="372"/>
        <end position="398"/>
    </location>
</feature>
<dbReference type="VEuPathDB" id="FungiDB:H310_08498"/>
<keyword evidence="1" id="KW-0472">Membrane</keyword>
<dbReference type="AlphaFoldDB" id="A0A3R7AC88"/>
<comment type="caution">
    <text evidence="2">The sequence shown here is derived from an EMBL/GenBank/DDBJ whole genome shotgun (WGS) entry which is preliminary data.</text>
</comment>
<feature type="transmembrane region" description="Helical" evidence="1">
    <location>
        <begin position="820"/>
        <end position="841"/>
    </location>
</feature>
<dbReference type="Pfam" id="PF07690">
    <property type="entry name" value="MFS_1"/>
    <property type="match status" value="3"/>
</dbReference>
<name>A0A3R7AC88_9STRA</name>